<dbReference type="GO" id="GO:0000049">
    <property type="term" value="F:tRNA binding"/>
    <property type="evidence" value="ECO:0007669"/>
    <property type="project" value="InterPro"/>
</dbReference>
<keyword evidence="4 10" id="KW-0547">Nucleotide-binding</keyword>
<feature type="domain" description="Zinc finger FPG/IleRS-type" evidence="12">
    <location>
        <begin position="901"/>
        <end position="928"/>
    </location>
</feature>
<evidence type="ECO:0000259" key="12">
    <source>
        <dbReference type="Pfam" id="PF06827"/>
    </source>
</evidence>
<dbReference type="GO" id="GO:0008270">
    <property type="term" value="F:zinc ion binding"/>
    <property type="evidence" value="ECO:0007669"/>
    <property type="project" value="UniProtKB-UniRule"/>
</dbReference>
<gene>
    <name evidence="10" type="primary">ileS</name>
    <name evidence="14" type="ORF">SAMN04489866_101290</name>
</gene>
<evidence type="ECO:0000313" key="15">
    <source>
        <dbReference type="Proteomes" id="UP000198995"/>
    </source>
</evidence>
<evidence type="ECO:0000256" key="2">
    <source>
        <dbReference type="ARBA" id="ARBA00022490"/>
    </source>
</evidence>
<dbReference type="InterPro" id="IPR050081">
    <property type="entry name" value="Ile-tRNA_ligase"/>
</dbReference>
<dbReference type="PROSITE" id="PS00178">
    <property type="entry name" value="AA_TRNA_LIGASE_I"/>
    <property type="match status" value="1"/>
</dbReference>
<evidence type="ECO:0000256" key="8">
    <source>
        <dbReference type="ARBA" id="ARBA00025217"/>
    </source>
</evidence>
<evidence type="ECO:0000256" key="9">
    <source>
        <dbReference type="ARBA" id="ARBA00048359"/>
    </source>
</evidence>
<dbReference type="InterPro" id="IPR010663">
    <property type="entry name" value="Znf_FPG/IleRS"/>
</dbReference>
<dbReference type="GO" id="GO:0004822">
    <property type="term" value="F:isoleucine-tRNA ligase activity"/>
    <property type="evidence" value="ECO:0007669"/>
    <property type="project" value="UniProtKB-UniRule"/>
</dbReference>
<comment type="similarity">
    <text evidence="1 10">Belongs to the class-I aminoacyl-tRNA synthetase family. IleS type 1 subfamily.</text>
</comment>
<comment type="subunit">
    <text evidence="10">Monomer.</text>
</comment>
<dbReference type="InterPro" id="IPR033708">
    <property type="entry name" value="Anticodon_Ile_BEm"/>
</dbReference>
<organism evidence="14 15">
    <name type="scientific">Peptococcus niger</name>
    <dbReference type="NCBI Taxonomy" id="2741"/>
    <lineage>
        <taxon>Bacteria</taxon>
        <taxon>Bacillati</taxon>
        <taxon>Bacillota</taxon>
        <taxon>Clostridia</taxon>
        <taxon>Eubacteriales</taxon>
        <taxon>Peptococcaceae</taxon>
        <taxon>Peptococcus</taxon>
    </lineage>
</organism>
<comment type="domain">
    <text evidence="10">IleRS has two distinct active sites: one for aminoacylation and one for editing. The misactivated valine is translocated from the active site to the editing site, which sterically excludes the correctly activated isoleucine. The single editing site contains two valyl binding pockets, one specific for each substrate (Val-AMP or Val-tRNA(Ile)).</text>
</comment>
<dbReference type="PANTHER" id="PTHR42765">
    <property type="entry name" value="SOLEUCYL-TRNA SYNTHETASE"/>
    <property type="match status" value="1"/>
</dbReference>
<keyword evidence="2 10" id="KW-0963">Cytoplasm</keyword>
<evidence type="ECO:0000256" key="1">
    <source>
        <dbReference type="ARBA" id="ARBA00006887"/>
    </source>
</evidence>
<dbReference type="InterPro" id="IPR014729">
    <property type="entry name" value="Rossmann-like_a/b/a_fold"/>
</dbReference>
<dbReference type="InterPro" id="IPR009008">
    <property type="entry name" value="Val/Leu/Ile-tRNA-synth_edit"/>
</dbReference>
<feature type="short sequence motif" description="'KMSKS' region" evidence="10">
    <location>
        <begin position="605"/>
        <end position="609"/>
    </location>
</feature>
<evidence type="ECO:0000256" key="7">
    <source>
        <dbReference type="ARBA" id="ARBA00023146"/>
    </source>
</evidence>
<reference evidence="14 15" key="1">
    <citation type="submission" date="2016-10" db="EMBL/GenBank/DDBJ databases">
        <authorList>
            <person name="de Groot N.N."/>
        </authorList>
    </citation>
    <scope>NUCLEOTIDE SEQUENCE [LARGE SCALE GENOMIC DNA]</scope>
    <source>
        <strain evidence="14 15">DSM 20475</strain>
    </source>
</reference>
<dbReference type="Pfam" id="PF08264">
    <property type="entry name" value="Anticodon_1"/>
    <property type="match status" value="1"/>
</dbReference>
<feature type="binding site" evidence="10">
    <location>
        <position position="907"/>
    </location>
    <ligand>
        <name>Zn(2+)</name>
        <dbReference type="ChEBI" id="CHEBI:29105"/>
    </ligand>
</feature>
<dbReference type="PANTHER" id="PTHR42765:SF1">
    <property type="entry name" value="ISOLEUCINE--TRNA LIGASE, MITOCHONDRIAL"/>
    <property type="match status" value="1"/>
</dbReference>
<evidence type="ECO:0000256" key="5">
    <source>
        <dbReference type="ARBA" id="ARBA00022840"/>
    </source>
</evidence>
<dbReference type="Gene3D" id="1.10.10.830">
    <property type="entry name" value="Ile-tRNA synthetase CP2 domain-like"/>
    <property type="match status" value="1"/>
</dbReference>
<dbReference type="EC" id="6.1.1.5" evidence="10"/>
<dbReference type="Gene3D" id="1.10.730.20">
    <property type="match status" value="1"/>
</dbReference>
<dbReference type="InterPro" id="IPR009080">
    <property type="entry name" value="tRNAsynth_Ia_anticodon-bd"/>
</dbReference>
<dbReference type="GO" id="GO:0005524">
    <property type="term" value="F:ATP binding"/>
    <property type="evidence" value="ECO:0007669"/>
    <property type="project" value="UniProtKB-UniRule"/>
</dbReference>
<keyword evidence="7 10" id="KW-0030">Aminoacyl-tRNA synthetase</keyword>
<comment type="cofactor">
    <cofactor evidence="10">
        <name>Zn(2+)</name>
        <dbReference type="ChEBI" id="CHEBI:29105"/>
    </cofactor>
    <text evidence="10">Binds 1 zinc ion per subunit.</text>
</comment>
<keyword evidence="5 10" id="KW-0067">ATP-binding</keyword>
<dbReference type="EMBL" id="FNAF01000001">
    <property type="protein sequence ID" value="SDD14391.1"/>
    <property type="molecule type" value="Genomic_DNA"/>
</dbReference>
<feature type="short sequence motif" description="'HIGH' region" evidence="10">
    <location>
        <begin position="64"/>
        <end position="74"/>
    </location>
</feature>
<dbReference type="NCBIfam" id="TIGR00392">
    <property type="entry name" value="ileS"/>
    <property type="match status" value="1"/>
</dbReference>
<dbReference type="FunFam" id="3.40.50.620:FF:000152">
    <property type="entry name" value="Isoleucine--tRNA ligase"/>
    <property type="match status" value="1"/>
</dbReference>
<dbReference type="CDD" id="cd07960">
    <property type="entry name" value="Anticodon_Ia_Ile_BEm"/>
    <property type="match status" value="1"/>
</dbReference>
<name>A0A1G6SCI2_PEPNI</name>
<evidence type="ECO:0000259" key="11">
    <source>
        <dbReference type="Pfam" id="PF00133"/>
    </source>
</evidence>
<dbReference type="GO" id="GO:0002161">
    <property type="term" value="F:aminoacyl-tRNA deacylase activity"/>
    <property type="evidence" value="ECO:0007669"/>
    <property type="project" value="InterPro"/>
</dbReference>
<dbReference type="InterPro" id="IPR002300">
    <property type="entry name" value="aa-tRNA-synth_Ia"/>
</dbReference>
<dbReference type="FunFam" id="1.10.730.20:FF:000001">
    <property type="entry name" value="Isoleucine--tRNA ligase"/>
    <property type="match status" value="1"/>
</dbReference>
<dbReference type="SUPFAM" id="SSF50677">
    <property type="entry name" value="ValRS/IleRS/LeuRS editing domain"/>
    <property type="match status" value="1"/>
</dbReference>
<comment type="function">
    <text evidence="8 10">Catalyzes the attachment of isoleucine to tRNA(Ile). As IleRS can inadvertently accommodate and process structurally similar amino acids such as valine, to avoid such errors it has two additional distinct tRNA(Ile)-dependent editing activities. One activity is designated as 'pretransfer' editing and involves the hydrolysis of activated Val-AMP. The other activity is designated 'posttransfer' editing and involves deacylation of mischarged Val-tRNA(Ile).</text>
</comment>
<dbReference type="InterPro" id="IPR001412">
    <property type="entry name" value="aa-tRNA-synth_I_CS"/>
</dbReference>
<feature type="domain" description="Aminoacyl-tRNA synthetase class Ia" evidence="11">
    <location>
        <begin position="34"/>
        <end position="643"/>
    </location>
</feature>
<dbReference type="GO" id="GO:0005829">
    <property type="term" value="C:cytosol"/>
    <property type="evidence" value="ECO:0007669"/>
    <property type="project" value="TreeGrafter"/>
</dbReference>
<evidence type="ECO:0000313" key="14">
    <source>
        <dbReference type="EMBL" id="SDD14391.1"/>
    </source>
</evidence>
<dbReference type="SUPFAM" id="SSF47323">
    <property type="entry name" value="Anticodon-binding domain of a subclass of class I aminoacyl-tRNA synthetases"/>
    <property type="match status" value="1"/>
</dbReference>
<evidence type="ECO:0000256" key="10">
    <source>
        <dbReference type="HAMAP-Rule" id="MF_02002"/>
    </source>
</evidence>
<dbReference type="Gene3D" id="3.90.740.10">
    <property type="entry name" value="Valyl/Leucyl/Isoleucyl-tRNA synthetase, editing domain"/>
    <property type="match status" value="1"/>
</dbReference>
<keyword evidence="6 10" id="KW-0648">Protein biosynthesis</keyword>
<dbReference type="InterPro" id="IPR023585">
    <property type="entry name" value="Ile-tRNA-ligase_type1"/>
</dbReference>
<dbReference type="RefSeq" id="WP_091790966.1">
    <property type="nucleotide sequence ID" value="NZ_FNAF01000001.1"/>
</dbReference>
<comment type="subcellular location">
    <subcellularLocation>
        <location evidence="10">Cytoplasm</location>
    </subcellularLocation>
</comment>
<dbReference type="PRINTS" id="PR00984">
    <property type="entry name" value="TRNASYNTHILE"/>
</dbReference>
<evidence type="ECO:0000256" key="4">
    <source>
        <dbReference type="ARBA" id="ARBA00022741"/>
    </source>
</evidence>
<proteinExistence type="inferred from homology"/>
<dbReference type="Pfam" id="PF06827">
    <property type="entry name" value="zf-FPG_IleRS"/>
    <property type="match status" value="1"/>
</dbReference>
<keyword evidence="10" id="KW-0862">Zinc</keyword>
<keyword evidence="3 10" id="KW-0436">Ligase</keyword>
<dbReference type="Gene3D" id="3.40.50.620">
    <property type="entry name" value="HUPs"/>
    <property type="match status" value="2"/>
</dbReference>
<feature type="domain" description="Methionyl/Valyl/Leucyl/Isoleucyl-tRNA synthetase anticodon-binding" evidence="13">
    <location>
        <begin position="688"/>
        <end position="843"/>
    </location>
</feature>
<dbReference type="Pfam" id="PF00133">
    <property type="entry name" value="tRNA-synt_1"/>
    <property type="match status" value="1"/>
</dbReference>
<keyword evidence="10" id="KW-0479">Metal-binding</keyword>
<dbReference type="InterPro" id="IPR002301">
    <property type="entry name" value="Ile-tRNA-ligase"/>
</dbReference>
<accession>A0A1G6SCI2</accession>
<feature type="binding site" evidence="10">
    <location>
        <position position="925"/>
    </location>
    <ligand>
        <name>Zn(2+)</name>
        <dbReference type="ChEBI" id="CHEBI:29105"/>
    </ligand>
</feature>
<dbReference type="Proteomes" id="UP000198995">
    <property type="component" value="Unassembled WGS sequence"/>
</dbReference>
<dbReference type="GO" id="GO:0006428">
    <property type="term" value="P:isoleucyl-tRNA aminoacylation"/>
    <property type="evidence" value="ECO:0007669"/>
    <property type="project" value="UniProtKB-UniRule"/>
</dbReference>
<feature type="binding site" evidence="10">
    <location>
        <position position="904"/>
    </location>
    <ligand>
        <name>Zn(2+)</name>
        <dbReference type="ChEBI" id="CHEBI:29105"/>
    </ligand>
</feature>
<dbReference type="HAMAP" id="MF_02002">
    <property type="entry name" value="Ile_tRNA_synth_type1"/>
    <property type="match status" value="1"/>
</dbReference>
<dbReference type="AlphaFoldDB" id="A0A1G6SCI2"/>
<feature type="binding site" evidence="10">
    <location>
        <position position="564"/>
    </location>
    <ligand>
        <name>L-isoleucyl-5'-AMP</name>
        <dbReference type="ChEBI" id="CHEBI:178002"/>
    </ligand>
</feature>
<dbReference type="SUPFAM" id="SSF52374">
    <property type="entry name" value="Nucleotidylyl transferase"/>
    <property type="match status" value="1"/>
</dbReference>
<dbReference type="OrthoDB" id="9810365at2"/>
<evidence type="ECO:0000259" key="13">
    <source>
        <dbReference type="Pfam" id="PF08264"/>
    </source>
</evidence>
<feature type="binding site" evidence="10">
    <location>
        <position position="922"/>
    </location>
    <ligand>
        <name>Zn(2+)</name>
        <dbReference type="ChEBI" id="CHEBI:29105"/>
    </ligand>
</feature>
<evidence type="ECO:0000256" key="6">
    <source>
        <dbReference type="ARBA" id="ARBA00022917"/>
    </source>
</evidence>
<comment type="catalytic activity">
    <reaction evidence="9 10">
        <text>tRNA(Ile) + L-isoleucine + ATP = L-isoleucyl-tRNA(Ile) + AMP + diphosphate</text>
        <dbReference type="Rhea" id="RHEA:11060"/>
        <dbReference type="Rhea" id="RHEA-COMP:9666"/>
        <dbReference type="Rhea" id="RHEA-COMP:9695"/>
        <dbReference type="ChEBI" id="CHEBI:30616"/>
        <dbReference type="ChEBI" id="CHEBI:33019"/>
        <dbReference type="ChEBI" id="CHEBI:58045"/>
        <dbReference type="ChEBI" id="CHEBI:78442"/>
        <dbReference type="ChEBI" id="CHEBI:78528"/>
        <dbReference type="ChEBI" id="CHEBI:456215"/>
        <dbReference type="EC" id="6.1.1.5"/>
    </reaction>
</comment>
<evidence type="ECO:0000256" key="3">
    <source>
        <dbReference type="ARBA" id="ARBA00022598"/>
    </source>
</evidence>
<feature type="binding site" evidence="10">
    <location>
        <position position="608"/>
    </location>
    <ligand>
        <name>ATP</name>
        <dbReference type="ChEBI" id="CHEBI:30616"/>
    </ligand>
</feature>
<dbReference type="CDD" id="cd00818">
    <property type="entry name" value="IleRS_core"/>
    <property type="match status" value="1"/>
</dbReference>
<keyword evidence="15" id="KW-1185">Reference proteome</keyword>
<protein>
    <recommendedName>
        <fullName evidence="10">Isoleucine--tRNA ligase</fullName>
        <ecNumber evidence="10">6.1.1.5</ecNumber>
    </recommendedName>
    <alternativeName>
        <fullName evidence="10">Isoleucyl-tRNA synthetase</fullName>
        <shortName evidence="10">IleRS</shortName>
    </alternativeName>
</protein>
<dbReference type="STRING" id="2741.SAMN04489866_101290"/>
<sequence>MAKSEKEKAYGNTLNLPKTDFPMRGNLAKREPDTLKFWEDIDLNKLVMAKNAGHEKFIIHDGPPYANGHLHLGHTMNKVLKDMINKSKSLQGYLPPYVPGWDTHGLPIELKAIENVGLDAKNSDPVAFRDACRDYALKFVDIQRDEFKRLGVRGDWDHPYLTLSPDFEAEEIGVFGEMAKKGYIYKGSKPVHWCPHDHTALAEAEIEYGEQTSPSIYVAFKITDAKGHFDKTDAYILIWTTTPWTLPANRAVTLHPDLDYHLVQLGKRKYLIGKDLLEDVLKTIESAEKPEILKTFKGSELEYMQYMTPYGGDEGIVALGTHVTTDAGTGCVHTAPGHGMEDFGIGQKYGLTILSPVDDEGYMTAEAGAFEGMDLKTANKAILKDLVDRDMLVYQNTISHQYPLCWRCKTPTFFRTTPQWFASIDGFRQDALDAIEHDIRFTPAWGKERIYNMIRDRGDWCISRQRIWGVPIPAFYCDDCGEIIINDETISHLQDLFRADGANVWFNHEAKDLLPENYTCPACGGRHFTKETDIMDVWFDSGSTHQGVLRRRPELSWPADLYLEGSDQHRGWFNSSLCTSVAVNGKAPYRQLLTHGFLVDEQGRKMSKSLGNGVDPLEVINQQGADILRLWVASADYRGDVSVSKGILQQISEAYRKIRNTFRFMLGSLSDFDPSVHRVAVDDLTNLDKWAMLRLQDIIADAQKAYEDYEFHQVYRAVHNFCTIDLSAFYLNIIKDRLYANETDGKNRRSAQTVLYDITLALDVILSPILSFTAEEVFRYLPVADKPQSVQLMDWPQVQAPAVSEDFASHWERLIAFRNEITKALEEARQNKTIGNSLDAKVVFALTGETAVYRQDVAALGDDLADFLLVSQAEMVEAVNGDVWTSDLLPGLTLQVLPAEGEKCPRCWKYSTTVGHHHPDLCDRCADVLTNEEA</sequence>
<dbReference type="InterPro" id="IPR013155">
    <property type="entry name" value="M/V/L/I-tRNA-synth_anticd-bd"/>
</dbReference>